<feature type="domain" description="RING-type" evidence="3">
    <location>
        <begin position="126"/>
        <end position="211"/>
    </location>
</feature>
<dbReference type="AlphaFoldDB" id="A0AAV8S995"/>
<proteinExistence type="predicted"/>
<dbReference type="GO" id="GO:0005634">
    <property type="term" value="C:nucleus"/>
    <property type="evidence" value="ECO:0007669"/>
    <property type="project" value="TreeGrafter"/>
</dbReference>
<dbReference type="GO" id="GO:0008270">
    <property type="term" value="F:zinc ion binding"/>
    <property type="evidence" value="ECO:0007669"/>
    <property type="project" value="UniProtKB-KW"/>
</dbReference>
<sequence>MAREEEEEEEVKMEAEAVRAVYEDDCVILDSFPPHLTVHIRPRTADVSSQQFVEAVIGIQAGSQYPKEPPHIYLVESKGLDERRQQHLITSIQDKADELSSCLMLVALCEEAVEKLSILNHPDGDCPLCLYPLVPEDEQNETSSFMKLMSCYHCFHSECIIRWWKWLHKENKSKTSTSTTTIQQPVSHMESWNENMNEIMGESIGNCPVCRKVFQAKDIEHVLDLVGTSSCKLSSEETELDDDKELLQSDSENARRLKFESILKLQEANSGLIEPKKDIVVVPGMFLPQPVALPSQPSNEETPEQHQRVNTEVNSGSSSNRPGNNVQRSSSRRKHNRVQNHRKQVRQWVVKENGNAN</sequence>
<keyword evidence="6" id="KW-1185">Reference proteome</keyword>
<organism evidence="5 6">
    <name type="scientific">Erythroxylum novogranatense</name>
    <dbReference type="NCBI Taxonomy" id="1862640"/>
    <lineage>
        <taxon>Eukaryota</taxon>
        <taxon>Viridiplantae</taxon>
        <taxon>Streptophyta</taxon>
        <taxon>Embryophyta</taxon>
        <taxon>Tracheophyta</taxon>
        <taxon>Spermatophyta</taxon>
        <taxon>Magnoliopsida</taxon>
        <taxon>eudicotyledons</taxon>
        <taxon>Gunneridae</taxon>
        <taxon>Pentapetalae</taxon>
        <taxon>rosids</taxon>
        <taxon>fabids</taxon>
        <taxon>Malpighiales</taxon>
        <taxon>Erythroxylaceae</taxon>
        <taxon>Erythroxylum</taxon>
    </lineage>
</organism>
<accession>A0AAV8S995</accession>
<dbReference type="Gene3D" id="3.30.40.10">
    <property type="entry name" value="Zinc/RING finger domain, C3HC4 (zinc finger)"/>
    <property type="match status" value="1"/>
</dbReference>
<comment type="caution">
    <text evidence="5">The sequence shown here is derived from an EMBL/GenBank/DDBJ whole genome shotgun (WGS) entry which is preliminary data.</text>
</comment>
<reference evidence="5 6" key="1">
    <citation type="submission" date="2021-09" db="EMBL/GenBank/DDBJ databases">
        <title>Genomic insights and catalytic innovation underlie evolution of tropane alkaloids biosynthesis.</title>
        <authorList>
            <person name="Wang Y.-J."/>
            <person name="Tian T."/>
            <person name="Huang J.-P."/>
            <person name="Huang S.-X."/>
        </authorList>
    </citation>
    <scope>NUCLEOTIDE SEQUENCE [LARGE SCALE GENOMIC DNA]</scope>
    <source>
        <strain evidence="5">KIB-2018</strain>
        <tissue evidence="5">Leaf</tissue>
    </source>
</reference>
<dbReference type="PROSITE" id="PS50089">
    <property type="entry name" value="ZF_RING_2"/>
    <property type="match status" value="1"/>
</dbReference>
<dbReference type="SUPFAM" id="SSF57850">
    <property type="entry name" value="RING/U-box"/>
    <property type="match status" value="1"/>
</dbReference>
<evidence type="ECO:0000256" key="2">
    <source>
        <dbReference type="SAM" id="MobiDB-lite"/>
    </source>
</evidence>
<dbReference type="SUPFAM" id="SSF54495">
    <property type="entry name" value="UBC-like"/>
    <property type="match status" value="1"/>
</dbReference>
<dbReference type="Proteomes" id="UP001159364">
    <property type="component" value="Linkage Group LG12"/>
</dbReference>
<name>A0AAV8S995_9ROSI</name>
<dbReference type="GO" id="GO:0061630">
    <property type="term" value="F:ubiquitin protein ligase activity"/>
    <property type="evidence" value="ECO:0007669"/>
    <property type="project" value="InterPro"/>
</dbReference>
<feature type="compositionally biased region" description="Low complexity" evidence="2">
    <location>
        <begin position="314"/>
        <end position="325"/>
    </location>
</feature>
<dbReference type="FunFam" id="3.30.40.10:FF:000914">
    <property type="entry name" value="RWD domain-containing protein"/>
    <property type="match status" value="1"/>
</dbReference>
<keyword evidence="1" id="KW-0862">Zinc</keyword>
<feature type="compositionally biased region" description="Basic residues" evidence="2">
    <location>
        <begin position="330"/>
        <end position="343"/>
    </location>
</feature>
<dbReference type="InterPro" id="IPR016135">
    <property type="entry name" value="UBQ-conjugating_enzyme/RWD"/>
</dbReference>
<evidence type="ECO:0000313" key="6">
    <source>
        <dbReference type="Proteomes" id="UP001159364"/>
    </source>
</evidence>
<evidence type="ECO:0000259" key="3">
    <source>
        <dbReference type="PROSITE" id="PS50089"/>
    </source>
</evidence>
<gene>
    <name evidence="5" type="ORF">K2173_011317</name>
</gene>
<dbReference type="EMBL" id="JAIWQS010000012">
    <property type="protein sequence ID" value="KAJ8748762.1"/>
    <property type="molecule type" value="Genomic_DNA"/>
</dbReference>
<dbReference type="InterPro" id="IPR039133">
    <property type="entry name" value="RNF25"/>
</dbReference>
<dbReference type="PANTHER" id="PTHR13198">
    <property type="entry name" value="RING FINGER PROTEIN 25"/>
    <property type="match status" value="1"/>
</dbReference>
<dbReference type="GO" id="GO:0016567">
    <property type="term" value="P:protein ubiquitination"/>
    <property type="evidence" value="ECO:0007669"/>
    <property type="project" value="TreeGrafter"/>
</dbReference>
<dbReference type="InterPro" id="IPR001841">
    <property type="entry name" value="Znf_RING"/>
</dbReference>
<evidence type="ECO:0000313" key="5">
    <source>
        <dbReference type="EMBL" id="KAJ8748762.1"/>
    </source>
</evidence>
<dbReference type="InterPro" id="IPR013083">
    <property type="entry name" value="Znf_RING/FYVE/PHD"/>
</dbReference>
<dbReference type="Gene3D" id="3.10.110.10">
    <property type="entry name" value="Ubiquitin Conjugating Enzyme"/>
    <property type="match status" value="1"/>
</dbReference>
<dbReference type="CDD" id="cd23818">
    <property type="entry name" value="RWD_RNF25"/>
    <property type="match status" value="1"/>
</dbReference>
<dbReference type="InterPro" id="IPR006575">
    <property type="entry name" value="RWD_dom"/>
</dbReference>
<evidence type="ECO:0000256" key="1">
    <source>
        <dbReference type="PROSITE-ProRule" id="PRU00175"/>
    </source>
</evidence>
<dbReference type="SMART" id="SM00184">
    <property type="entry name" value="RING"/>
    <property type="match status" value="1"/>
</dbReference>
<evidence type="ECO:0000259" key="4">
    <source>
        <dbReference type="PROSITE" id="PS50908"/>
    </source>
</evidence>
<feature type="domain" description="RWD" evidence="4">
    <location>
        <begin position="13"/>
        <end position="119"/>
    </location>
</feature>
<evidence type="ECO:0008006" key="7">
    <source>
        <dbReference type="Google" id="ProtNLM"/>
    </source>
</evidence>
<feature type="region of interest" description="Disordered" evidence="2">
    <location>
        <begin position="291"/>
        <end position="343"/>
    </location>
</feature>
<dbReference type="PROSITE" id="PS50908">
    <property type="entry name" value="RWD"/>
    <property type="match status" value="1"/>
</dbReference>
<dbReference type="Pfam" id="PF05773">
    <property type="entry name" value="RWD"/>
    <property type="match status" value="1"/>
</dbReference>
<dbReference type="PANTHER" id="PTHR13198:SF4">
    <property type="entry name" value="E3 UBIQUITIN-PROTEIN LIGASE RNF25"/>
    <property type="match status" value="1"/>
</dbReference>
<dbReference type="SMART" id="SM00591">
    <property type="entry name" value="RWD"/>
    <property type="match status" value="1"/>
</dbReference>
<keyword evidence="1" id="KW-0479">Metal-binding</keyword>
<protein>
    <recommendedName>
        <fullName evidence="7">E3 ubiquitin-protein ligase RNF25</fullName>
    </recommendedName>
</protein>
<keyword evidence="1" id="KW-0863">Zinc-finger</keyword>
<dbReference type="FunFam" id="3.10.110.10:FF:000100">
    <property type="entry name" value="RWD domain-containing protein"/>
    <property type="match status" value="1"/>
</dbReference>